<dbReference type="RefSeq" id="WP_188254907.1">
    <property type="nucleotide sequence ID" value="NZ_JABVCF010000005.1"/>
</dbReference>
<feature type="chain" id="PRO_5037601530" evidence="2">
    <location>
        <begin position="23"/>
        <end position="344"/>
    </location>
</feature>
<keyword evidence="4" id="KW-1185">Reference proteome</keyword>
<dbReference type="Gene3D" id="3.40.190.10">
    <property type="entry name" value="Periplasmic binding protein-like II"/>
    <property type="match status" value="2"/>
</dbReference>
<name>A0A942I8G8_9HYPH</name>
<gene>
    <name evidence="3" type="ORF">KEU06_12105</name>
</gene>
<proteinExistence type="predicted"/>
<sequence length="344" mass="36686">MKIVMALAAAISALGISTAALAMDAEKEKALYEAAKQEGSLTWYTAQFDQNMAAVISNAFSERYPGIAVNGIKATAQVSFQRLLLEIKAGQPLADVFSSTDVSQFPQLKEMGALEAYTPANESEIVAEYRNLDPEGYYTTTLVSLIGIVYNTDKIGEADAPKNWTDLTNAEWAGKGAYGDPNYSGMMGVWTVAMADKYGWDFFEKLAKTDPQIGRSIDDAVTLLNSGERLVGIGDPSTALQSAAKGNPVGVIYPSDGAVAVKFPSAVLKNAKSPNAAKLFMEFLLSEDVMKIAVEGFLPSIRPDVPPSSGAKALDDLSVIAPTPGDVAAKVAGNREKWRDTFGM</sequence>
<dbReference type="AlphaFoldDB" id="A0A942I8G8"/>
<organism evidence="3 4">
    <name type="scientific">Pseudaminobacter soli</name>
    <name type="common">ex Zhang et al. 2022</name>
    <dbReference type="NCBI Taxonomy" id="2831468"/>
    <lineage>
        <taxon>Bacteria</taxon>
        <taxon>Pseudomonadati</taxon>
        <taxon>Pseudomonadota</taxon>
        <taxon>Alphaproteobacteria</taxon>
        <taxon>Hyphomicrobiales</taxon>
        <taxon>Phyllobacteriaceae</taxon>
        <taxon>Pseudaminobacter</taxon>
    </lineage>
</organism>
<keyword evidence="1 2" id="KW-0732">Signal</keyword>
<dbReference type="Pfam" id="PF13343">
    <property type="entry name" value="SBP_bac_6"/>
    <property type="match status" value="1"/>
</dbReference>
<evidence type="ECO:0000256" key="1">
    <source>
        <dbReference type="ARBA" id="ARBA00022729"/>
    </source>
</evidence>
<reference evidence="3" key="1">
    <citation type="submission" date="2021-04" db="EMBL/GenBank/DDBJ databases">
        <title>Pseudaminobacter soli sp. nov., isolated from paddy soil contaminated by heavy metals.</title>
        <authorList>
            <person name="Zhang K."/>
        </authorList>
    </citation>
    <scope>NUCLEOTIDE SEQUENCE</scope>
    <source>
        <strain evidence="3">19-2017</strain>
    </source>
</reference>
<evidence type="ECO:0000256" key="2">
    <source>
        <dbReference type="SAM" id="SignalP"/>
    </source>
</evidence>
<dbReference type="EMBL" id="JAGWCR010000005">
    <property type="protein sequence ID" value="MBS3649355.1"/>
    <property type="molecule type" value="Genomic_DNA"/>
</dbReference>
<protein>
    <submittedName>
        <fullName evidence="3">Extracellular solute-binding protein</fullName>
    </submittedName>
</protein>
<accession>A0A942I8G8</accession>
<dbReference type="Proteomes" id="UP000680348">
    <property type="component" value="Unassembled WGS sequence"/>
</dbReference>
<dbReference type="PANTHER" id="PTHR30006">
    <property type="entry name" value="THIAMINE-BINDING PERIPLASMIC PROTEIN-RELATED"/>
    <property type="match status" value="1"/>
</dbReference>
<dbReference type="SUPFAM" id="SSF53850">
    <property type="entry name" value="Periplasmic binding protein-like II"/>
    <property type="match status" value="1"/>
</dbReference>
<dbReference type="InterPro" id="IPR026045">
    <property type="entry name" value="Ferric-bd"/>
</dbReference>
<evidence type="ECO:0000313" key="4">
    <source>
        <dbReference type="Proteomes" id="UP000680348"/>
    </source>
</evidence>
<dbReference type="PIRSF" id="PIRSF002825">
    <property type="entry name" value="CfbpA"/>
    <property type="match status" value="1"/>
</dbReference>
<evidence type="ECO:0000313" key="3">
    <source>
        <dbReference type="EMBL" id="MBS3649355.1"/>
    </source>
</evidence>
<dbReference type="PANTHER" id="PTHR30006:SF2">
    <property type="entry name" value="ABC TRANSPORTER SUBSTRATE-BINDING PROTEIN"/>
    <property type="match status" value="1"/>
</dbReference>
<feature type="signal peptide" evidence="2">
    <location>
        <begin position="1"/>
        <end position="22"/>
    </location>
</feature>
<comment type="caution">
    <text evidence="3">The sequence shown here is derived from an EMBL/GenBank/DDBJ whole genome shotgun (WGS) entry which is preliminary data.</text>
</comment>